<feature type="compositionally biased region" description="Basic and acidic residues" evidence="1">
    <location>
        <begin position="14"/>
        <end position="26"/>
    </location>
</feature>
<comment type="caution">
    <text evidence="2">The sequence shown here is derived from an EMBL/GenBank/DDBJ whole genome shotgun (WGS) entry which is preliminary data.</text>
</comment>
<name>A0A8T0VS16_PANVG</name>
<reference evidence="2" key="1">
    <citation type="submission" date="2020-05" db="EMBL/GenBank/DDBJ databases">
        <title>WGS assembly of Panicum virgatum.</title>
        <authorList>
            <person name="Lovell J.T."/>
            <person name="Jenkins J."/>
            <person name="Shu S."/>
            <person name="Juenger T.E."/>
            <person name="Schmutz J."/>
        </authorList>
    </citation>
    <scope>NUCLEOTIDE SEQUENCE</scope>
    <source>
        <strain evidence="2">AP13</strain>
    </source>
</reference>
<evidence type="ECO:0000256" key="1">
    <source>
        <dbReference type="SAM" id="MobiDB-lite"/>
    </source>
</evidence>
<keyword evidence="3" id="KW-1185">Reference proteome</keyword>
<feature type="compositionally biased region" description="Basic and acidic residues" evidence="1">
    <location>
        <begin position="46"/>
        <end position="67"/>
    </location>
</feature>
<organism evidence="2 3">
    <name type="scientific">Panicum virgatum</name>
    <name type="common">Blackwell switchgrass</name>
    <dbReference type="NCBI Taxonomy" id="38727"/>
    <lineage>
        <taxon>Eukaryota</taxon>
        <taxon>Viridiplantae</taxon>
        <taxon>Streptophyta</taxon>
        <taxon>Embryophyta</taxon>
        <taxon>Tracheophyta</taxon>
        <taxon>Spermatophyta</taxon>
        <taxon>Magnoliopsida</taxon>
        <taxon>Liliopsida</taxon>
        <taxon>Poales</taxon>
        <taxon>Poaceae</taxon>
        <taxon>PACMAD clade</taxon>
        <taxon>Panicoideae</taxon>
        <taxon>Panicodae</taxon>
        <taxon>Paniceae</taxon>
        <taxon>Panicinae</taxon>
        <taxon>Panicum</taxon>
        <taxon>Panicum sect. Hiantes</taxon>
    </lineage>
</organism>
<feature type="compositionally biased region" description="Basic and acidic residues" evidence="1">
    <location>
        <begin position="132"/>
        <end position="160"/>
    </location>
</feature>
<evidence type="ECO:0000313" key="3">
    <source>
        <dbReference type="Proteomes" id="UP000823388"/>
    </source>
</evidence>
<protein>
    <submittedName>
        <fullName evidence="2">Uncharacterized protein</fullName>
    </submittedName>
</protein>
<dbReference type="Proteomes" id="UP000823388">
    <property type="component" value="Chromosome 2N"/>
</dbReference>
<feature type="compositionally biased region" description="Polar residues" evidence="1">
    <location>
        <begin position="27"/>
        <end position="38"/>
    </location>
</feature>
<feature type="compositionally biased region" description="Basic and acidic residues" evidence="1">
    <location>
        <begin position="107"/>
        <end position="118"/>
    </location>
</feature>
<gene>
    <name evidence="2" type="ORF">PVAP13_2NG192803</name>
</gene>
<dbReference type="AlphaFoldDB" id="A0A8T0VS16"/>
<feature type="region of interest" description="Disordered" evidence="1">
    <location>
        <begin position="1"/>
        <end position="160"/>
    </location>
</feature>
<dbReference type="EMBL" id="CM029040">
    <property type="protein sequence ID" value="KAG2634349.1"/>
    <property type="molecule type" value="Genomic_DNA"/>
</dbReference>
<evidence type="ECO:0000313" key="2">
    <source>
        <dbReference type="EMBL" id="KAG2634349.1"/>
    </source>
</evidence>
<accession>A0A8T0VS16</accession>
<sequence>MVGKQVPPRQRRQRTGELHPVHRDSTRTSFAPPTATTSVRRRMKEQRRGREHRGEKERRRGREHRGEGGPCLRTAAGLHTLGKWGRCGHPTPRPPNAALPSPGRRAQGREGRPWEATKEGGMLGRGAGGGDGARRSEYQSRERENGREGGGERERGGVEK</sequence>
<proteinExistence type="predicted"/>
<feature type="compositionally biased region" description="Gly residues" evidence="1">
    <location>
        <begin position="121"/>
        <end position="131"/>
    </location>
</feature>